<accession>A0ABP0X4J4</accession>
<dbReference type="Proteomes" id="UP001497444">
    <property type="component" value="Chromosome 5"/>
</dbReference>
<keyword evidence="1" id="KW-1133">Transmembrane helix</keyword>
<keyword evidence="1" id="KW-0472">Membrane</keyword>
<proteinExistence type="predicted"/>
<evidence type="ECO:0008006" key="4">
    <source>
        <dbReference type="Google" id="ProtNLM"/>
    </source>
</evidence>
<keyword evidence="1" id="KW-0812">Transmembrane</keyword>
<sequence>MVVSPLHACLLWPLASDRGSGFPLDSRLARVARAVNAVTPDIPSLTAILPFTGTHDCIAILFISRILSIHFFLLGLFCRLLSN</sequence>
<keyword evidence="3" id="KW-1185">Reference proteome</keyword>
<dbReference type="EMBL" id="OZ020100">
    <property type="protein sequence ID" value="CAK9273572.1"/>
    <property type="molecule type" value="Genomic_DNA"/>
</dbReference>
<feature type="transmembrane region" description="Helical" evidence="1">
    <location>
        <begin position="58"/>
        <end position="81"/>
    </location>
</feature>
<evidence type="ECO:0000313" key="3">
    <source>
        <dbReference type="Proteomes" id="UP001497444"/>
    </source>
</evidence>
<protein>
    <recommendedName>
        <fullName evidence="4">Secreted peptide</fullName>
    </recommendedName>
</protein>
<organism evidence="2 3">
    <name type="scientific">Sphagnum jensenii</name>
    <dbReference type="NCBI Taxonomy" id="128206"/>
    <lineage>
        <taxon>Eukaryota</taxon>
        <taxon>Viridiplantae</taxon>
        <taxon>Streptophyta</taxon>
        <taxon>Embryophyta</taxon>
        <taxon>Bryophyta</taxon>
        <taxon>Sphagnophytina</taxon>
        <taxon>Sphagnopsida</taxon>
        <taxon>Sphagnales</taxon>
        <taxon>Sphagnaceae</taxon>
        <taxon>Sphagnum</taxon>
    </lineage>
</organism>
<evidence type="ECO:0000313" key="2">
    <source>
        <dbReference type="EMBL" id="CAK9273572.1"/>
    </source>
</evidence>
<name>A0ABP0X4J4_9BRYO</name>
<gene>
    <name evidence="2" type="ORF">CSSPJE1EN1_LOCUS19050</name>
</gene>
<evidence type="ECO:0000256" key="1">
    <source>
        <dbReference type="SAM" id="Phobius"/>
    </source>
</evidence>
<reference evidence="2" key="1">
    <citation type="submission" date="2024-02" db="EMBL/GenBank/DDBJ databases">
        <authorList>
            <consortium name="ELIXIR-Norway"/>
            <consortium name="Elixir Norway"/>
        </authorList>
    </citation>
    <scope>NUCLEOTIDE SEQUENCE</scope>
</reference>